<comment type="catalytic activity">
    <reaction evidence="12">
        <text>alpha-D-galactose + ATP = alpha-D-galactose 1-phosphate + ADP + H(+)</text>
        <dbReference type="Rhea" id="RHEA:13553"/>
        <dbReference type="ChEBI" id="CHEBI:15378"/>
        <dbReference type="ChEBI" id="CHEBI:28061"/>
        <dbReference type="ChEBI" id="CHEBI:30616"/>
        <dbReference type="ChEBI" id="CHEBI:58336"/>
        <dbReference type="ChEBI" id="CHEBI:456216"/>
        <dbReference type="EC" id="2.7.1.6"/>
    </reaction>
    <physiologicalReaction direction="left-to-right" evidence="12">
        <dbReference type="Rhea" id="RHEA:13554"/>
    </physiologicalReaction>
</comment>
<dbReference type="InterPro" id="IPR006206">
    <property type="entry name" value="Mevalonate/galactokinase"/>
</dbReference>
<evidence type="ECO:0000259" key="14">
    <source>
        <dbReference type="Pfam" id="PF08544"/>
    </source>
</evidence>
<dbReference type="EMBL" id="BIMX01000012">
    <property type="protein sequence ID" value="GCE99670.1"/>
    <property type="molecule type" value="Genomic_DNA"/>
</dbReference>
<feature type="domain" description="GHMP kinase N-terminal" evidence="13">
    <location>
        <begin position="105"/>
        <end position="200"/>
    </location>
</feature>
<evidence type="ECO:0000256" key="2">
    <source>
        <dbReference type="ARBA" id="ARBA00006566"/>
    </source>
</evidence>
<dbReference type="InterPro" id="IPR000705">
    <property type="entry name" value="Galactokinase"/>
</dbReference>
<dbReference type="GO" id="GO:0005829">
    <property type="term" value="C:cytosol"/>
    <property type="evidence" value="ECO:0007669"/>
    <property type="project" value="TreeGrafter"/>
</dbReference>
<evidence type="ECO:0000256" key="5">
    <source>
        <dbReference type="ARBA" id="ARBA00022679"/>
    </source>
</evidence>
<evidence type="ECO:0000313" key="17">
    <source>
        <dbReference type="Proteomes" id="UP000301737"/>
    </source>
</evidence>
<keyword evidence="8" id="KW-0067">ATP-binding</keyword>
<evidence type="ECO:0000259" key="13">
    <source>
        <dbReference type="Pfam" id="PF00288"/>
    </source>
</evidence>
<dbReference type="Gene3D" id="3.30.230.10">
    <property type="match status" value="1"/>
</dbReference>
<dbReference type="UniPathway" id="UPA00214"/>
<dbReference type="NCBIfam" id="TIGR00131">
    <property type="entry name" value="gal_kin"/>
    <property type="match status" value="1"/>
</dbReference>
<dbReference type="PANTHER" id="PTHR10457">
    <property type="entry name" value="MEVALONATE KINASE/GALACTOKINASE"/>
    <property type="match status" value="1"/>
</dbReference>
<dbReference type="InterPro" id="IPR014721">
    <property type="entry name" value="Ribsml_uS5_D2-typ_fold_subgr"/>
</dbReference>
<evidence type="ECO:0000256" key="4">
    <source>
        <dbReference type="ARBA" id="ARBA00019487"/>
    </source>
</evidence>
<name>A0A4C2E655_9SACH</name>
<keyword evidence="5" id="KW-0808">Transferase</keyword>
<dbReference type="InterPro" id="IPR036554">
    <property type="entry name" value="GHMP_kinase_C_sf"/>
</dbReference>
<dbReference type="InterPro" id="IPR006203">
    <property type="entry name" value="GHMP_knse_ATP-bd_CS"/>
</dbReference>
<dbReference type="GO" id="GO:0004335">
    <property type="term" value="F:galactokinase activity"/>
    <property type="evidence" value="ECO:0007669"/>
    <property type="project" value="UniProtKB-EC"/>
</dbReference>
<evidence type="ECO:0000256" key="8">
    <source>
        <dbReference type="ARBA" id="ARBA00022840"/>
    </source>
</evidence>
<keyword evidence="9" id="KW-0299">Galactose metabolism</keyword>
<dbReference type="GO" id="GO:0000411">
    <property type="term" value="P:positive regulation of transcription by galactose"/>
    <property type="evidence" value="ECO:0007669"/>
    <property type="project" value="UniProtKB-ARBA"/>
</dbReference>
<dbReference type="Pfam" id="PF00288">
    <property type="entry name" value="GHMP_kinases_N"/>
    <property type="match status" value="1"/>
</dbReference>
<sequence length="501" mass="55205">MSVPTYSLNRCNEITRHFFESFGRDADFVSRSPGRVNIIGEHIDYCNFSVLPMAIDVEMLLAVHVVRGSTSIELKNADPKFAPRCFDIPLEASIGIDPALSDWSNYFKCGLLVAQTLCQETGQPMKDIGMQVFCQGTVPTGGGLSSSAAFICATALATIRAVKGPKYVISKQDLTRITADAEHYLGVNNGGMDQCASVCGEKDHALYVEFKPALKATPFPLPSSVRFIIANTLVVSNKFETAPTNYNLRVVECTIAASVLAHTHGVSLLGEKTPGNLRQVIYTLCERAKDTEGTAIQKDALDKIDEEINKLQYALNLVEETLGSRSKGYTMLEASTALEMTPEEFTREYLTSFPVRFHLLQLYLRARHVYSEALRVLQCLRLMTNVYSTSTDTQKFLRNFGTLMNTSQTSCRDNYECSCEETEQMCSIALNNGSLGSRLTGAGWGGCIISLCPDKESVARVKRALIDEYYNEKFPKISSSELDAAIIVSKPVAGSALYEYL</sequence>
<evidence type="ECO:0000259" key="15">
    <source>
        <dbReference type="Pfam" id="PF10509"/>
    </source>
</evidence>
<feature type="domain" description="GHMP kinase C-terminal" evidence="14">
    <location>
        <begin position="397"/>
        <end position="470"/>
    </location>
</feature>
<comment type="pathway">
    <text evidence="1">Carbohydrate metabolism; galactose metabolism.</text>
</comment>
<evidence type="ECO:0000256" key="10">
    <source>
        <dbReference type="ARBA" id="ARBA00023277"/>
    </source>
</evidence>
<keyword evidence="10" id="KW-0119">Carbohydrate metabolism</keyword>
<reference evidence="16 17" key="1">
    <citation type="submission" date="2019-01" db="EMBL/GenBank/DDBJ databases">
        <title>Draft Genome Sequencing of Zygosaccharomyces mellis Ca-7.</title>
        <authorList>
            <person name="Shiwa Y."/>
            <person name="Kanesaki Y."/>
            <person name="Ishige T."/>
            <person name="Mura K."/>
            <person name="Hori T."/>
            <person name="Tamura T."/>
        </authorList>
    </citation>
    <scope>NUCLEOTIDE SEQUENCE [LARGE SCALE GENOMIC DNA]</scope>
    <source>
        <strain evidence="16 17">Ca-7</strain>
    </source>
</reference>
<dbReference type="PRINTS" id="PR00473">
    <property type="entry name" value="GALCTOKINASE"/>
</dbReference>
<dbReference type="Gene3D" id="1.20.1440.340">
    <property type="match status" value="1"/>
</dbReference>
<dbReference type="AlphaFoldDB" id="A0A4C2E655"/>
<evidence type="ECO:0000256" key="9">
    <source>
        <dbReference type="ARBA" id="ARBA00023144"/>
    </source>
</evidence>
<gene>
    <name evidence="16" type="primary">GAL1</name>
    <name evidence="16" type="ORF">ZYGM_001441</name>
</gene>
<evidence type="ECO:0000256" key="1">
    <source>
        <dbReference type="ARBA" id="ARBA00004947"/>
    </source>
</evidence>
<organism evidence="16 17">
    <name type="scientific">Zygosaccharomyces mellis</name>
    <dbReference type="NCBI Taxonomy" id="42258"/>
    <lineage>
        <taxon>Eukaryota</taxon>
        <taxon>Fungi</taxon>
        <taxon>Dikarya</taxon>
        <taxon>Ascomycota</taxon>
        <taxon>Saccharomycotina</taxon>
        <taxon>Saccharomycetes</taxon>
        <taxon>Saccharomycetales</taxon>
        <taxon>Saccharomycetaceae</taxon>
        <taxon>Zygosaccharomyces</taxon>
    </lineage>
</organism>
<dbReference type="PROSITE" id="PS00627">
    <property type="entry name" value="GHMP_KINASES_ATP"/>
    <property type="match status" value="1"/>
</dbReference>
<comment type="caution">
    <text evidence="16">The sequence shown here is derived from an EMBL/GenBank/DDBJ whole genome shotgun (WGS) entry which is preliminary data.</text>
</comment>
<dbReference type="Proteomes" id="UP000301737">
    <property type="component" value="Unassembled WGS sequence"/>
</dbReference>
<dbReference type="Pfam" id="PF08544">
    <property type="entry name" value="GHMP_kinases_C"/>
    <property type="match status" value="1"/>
</dbReference>
<dbReference type="PIRSF" id="PIRSF000530">
    <property type="entry name" value="Galactokinase"/>
    <property type="match status" value="1"/>
</dbReference>
<protein>
    <recommendedName>
        <fullName evidence="4">Galactokinase</fullName>
        <ecNumber evidence="3">2.7.1.6</ecNumber>
    </recommendedName>
    <alternativeName>
        <fullName evidence="11">Galactose kinase</fullName>
    </alternativeName>
</protein>
<feature type="domain" description="Galactokinase N-terminal" evidence="15">
    <location>
        <begin position="17"/>
        <end position="63"/>
    </location>
</feature>
<evidence type="ECO:0000256" key="12">
    <source>
        <dbReference type="ARBA" id="ARBA00049538"/>
    </source>
</evidence>
<evidence type="ECO:0000256" key="11">
    <source>
        <dbReference type="ARBA" id="ARBA00029590"/>
    </source>
</evidence>
<dbReference type="InterPro" id="IPR013750">
    <property type="entry name" value="GHMP_kinase_C_dom"/>
</dbReference>
<evidence type="ECO:0000313" key="16">
    <source>
        <dbReference type="EMBL" id="GCE99670.1"/>
    </source>
</evidence>
<dbReference type="InterPro" id="IPR020568">
    <property type="entry name" value="Ribosomal_Su5_D2-typ_SF"/>
</dbReference>
<dbReference type="GO" id="GO:0006012">
    <property type="term" value="P:galactose metabolic process"/>
    <property type="evidence" value="ECO:0007669"/>
    <property type="project" value="UniProtKB-UniPathway"/>
</dbReference>
<dbReference type="PRINTS" id="PR00959">
    <property type="entry name" value="MEVGALKINASE"/>
</dbReference>
<dbReference type="GO" id="GO:0005524">
    <property type="term" value="F:ATP binding"/>
    <property type="evidence" value="ECO:0007669"/>
    <property type="project" value="UniProtKB-KW"/>
</dbReference>
<dbReference type="SUPFAM" id="SSF54211">
    <property type="entry name" value="Ribosomal protein S5 domain 2-like"/>
    <property type="match status" value="1"/>
</dbReference>
<evidence type="ECO:0000256" key="7">
    <source>
        <dbReference type="ARBA" id="ARBA00022777"/>
    </source>
</evidence>
<dbReference type="EC" id="2.7.1.6" evidence="3"/>
<dbReference type="InterPro" id="IPR006204">
    <property type="entry name" value="GHMP_kinase_N_dom"/>
</dbReference>
<evidence type="ECO:0000256" key="6">
    <source>
        <dbReference type="ARBA" id="ARBA00022741"/>
    </source>
</evidence>
<dbReference type="PANTHER" id="PTHR10457:SF7">
    <property type="entry name" value="GALACTOKINASE-RELATED"/>
    <property type="match status" value="1"/>
</dbReference>
<dbReference type="OrthoDB" id="187738at2759"/>
<dbReference type="FunFam" id="1.20.1440.340:FF:000003">
    <property type="entry name" value="GAL1p Galactokinase"/>
    <property type="match status" value="1"/>
</dbReference>
<keyword evidence="17" id="KW-1185">Reference proteome</keyword>
<keyword evidence="7 16" id="KW-0418">Kinase</keyword>
<dbReference type="InterPro" id="IPR019741">
    <property type="entry name" value="Galactokinase_CS"/>
</dbReference>
<dbReference type="FunFam" id="3.30.230.10:FF:000056">
    <property type="entry name" value="GAL1p Galactokinase"/>
    <property type="match status" value="1"/>
</dbReference>
<dbReference type="SUPFAM" id="SSF55060">
    <property type="entry name" value="GHMP Kinase, C-terminal domain"/>
    <property type="match status" value="1"/>
</dbReference>
<accession>A0A4C2E655</accession>
<comment type="similarity">
    <text evidence="2">Belongs to the GHMP kinase family. GalK subfamily.</text>
</comment>
<evidence type="ECO:0000256" key="3">
    <source>
        <dbReference type="ARBA" id="ARBA00012315"/>
    </source>
</evidence>
<dbReference type="PROSITE" id="PS00106">
    <property type="entry name" value="GALACTOKINASE"/>
    <property type="match status" value="1"/>
</dbReference>
<dbReference type="Pfam" id="PF10509">
    <property type="entry name" value="GalKase_gal_bdg"/>
    <property type="match status" value="1"/>
</dbReference>
<proteinExistence type="inferred from homology"/>
<keyword evidence="6" id="KW-0547">Nucleotide-binding</keyword>
<dbReference type="InterPro" id="IPR019539">
    <property type="entry name" value="GalKase_N"/>
</dbReference>